<evidence type="ECO:0000259" key="3">
    <source>
        <dbReference type="PROSITE" id="PS50090"/>
    </source>
</evidence>
<name>A0A8S3S306_MYTED</name>
<organism evidence="4 5">
    <name type="scientific">Mytilus edulis</name>
    <name type="common">Blue mussel</name>
    <dbReference type="NCBI Taxonomy" id="6550"/>
    <lineage>
        <taxon>Eukaryota</taxon>
        <taxon>Metazoa</taxon>
        <taxon>Spiralia</taxon>
        <taxon>Lophotrochozoa</taxon>
        <taxon>Mollusca</taxon>
        <taxon>Bivalvia</taxon>
        <taxon>Autobranchia</taxon>
        <taxon>Pteriomorphia</taxon>
        <taxon>Mytilida</taxon>
        <taxon>Mytiloidea</taxon>
        <taxon>Mytilidae</taxon>
        <taxon>Mytilinae</taxon>
        <taxon>Mytilus</taxon>
    </lineage>
</organism>
<dbReference type="GO" id="GO:0006811">
    <property type="term" value="P:monoatomic ion transport"/>
    <property type="evidence" value="ECO:0007669"/>
    <property type="project" value="InterPro"/>
</dbReference>
<dbReference type="InterPro" id="IPR036719">
    <property type="entry name" value="Neuro-gated_channel_TM_sf"/>
</dbReference>
<feature type="transmembrane region" description="Helical" evidence="2">
    <location>
        <begin position="722"/>
        <end position="746"/>
    </location>
</feature>
<gene>
    <name evidence="4" type="ORF">MEDL_27242</name>
</gene>
<dbReference type="OrthoDB" id="5980952at2759"/>
<sequence>MLSDGSRRRLDPEHAVDEMDTPVTRYVSILKNPKKNLFQSPVDSVKENYLPVFSTPLAPLSICSNTQKRNRKLGWSPVKRTPVKSPPKKKSREGPWTDDQDRSLIEFVALHKDLQTSNSEWPSMRSDHVYWIKAAEYIQMIDGSTRSATSCRSRIVNKLRTTYSTISEAEDAYSCDYEDIREVSNDSGFLEPENITSLSPASDVIEKVLFKSLQRLDVQQSTELIKQFFQQNSEMNKKTLLNSLLQEDNLLNIYHIFDNSDTITACQRYEMVLKNFVKVSRSDKLCLLDTLFKTVCAENGIKQPPEKFPSLSLKSMDILQKKEKPNVLLDFAKCLGTTRPESDSPLMPVDRMPFGLIQYQLQFFSNSNTKKISIPDDYYQWLETLDAEFEDRLGRLIRGPMWSGLPSSDVGDPLKARVNIAAVSKRTIQRRTSTSEFTTTPKIQTPAVKSITESNPNGRFWLKLDGTDVKESLQHSVKDIWNGDVDLNDGQLEVYLTEYQSRLAWINSVHSTTEEDLKTCLETGLVNLELDEKFLQDAFKKATDDFRKKMNQKTANSETLKGLNWDIYTTSLHKHFKKFPNVTLLLMPQLSRSTMEEVLIANRFITLPRLSSQRRFEEICPEEMKAKRRRLCVVLVTKKSETGNEKFLNSFRKYVQSSSLTRNERVKFAYIYEDTQKNVIQSFSKGDTSGTDDTQSKVMITSLYFLFHPVDSETNSIMLRLFFFNFILGLSAVSTTVQVFVINIYYRGEKEMSQWVKRCILVPFCFMTFVTIPGRRSSICGKEKKVGDLIKDIEQSTNTELWQFLSVALDRLGLVLFTITLIGGSSYVWSAK</sequence>
<dbReference type="Proteomes" id="UP000683360">
    <property type="component" value="Unassembled WGS sequence"/>
</dbReference>
<protein>
    <submittedName>
        <fullName evidence="4">DNAJC16</fullName>
    </submittedName>
</protein>
<proteinExistence type="predicted"/>
<evidence type="ECO:0000256" key="2">
    <source>
        <dbReference type="SAM" id="Phobius"/>
    </source>
</evidence>
<keyword evidence="2" id="KW-0472">Membrane</keyword>
<feature type="domain" description="Myb-like" evidence="3">
    <location>
        <begin position="88"/>
        <end position="159"/>
    </location>
</feature>
<feature type="transmembrane region" description="Helical" evidence="2">
    <location>
        <begin position="755"/>
        <end position="772"/>
    </location>
</feature>
<dbReference type="AlphaFoldDB" id="A0A8S3S306"/>
<evidence type="ECO:0000313" key="5">
    <source>
        <dbReference type="Proteomes" id="UP000683360"/>
    </source>
</evidence>
<feature type="region of interest" description="Disordered" evidence="1">
    <location>
        <begin position="71"/>
        <end position="98"/>
    </location>
</feature>
<dbReference type="GO" id="GO:0016020">
    <property type="term" value="C:membrane"/>
    <property type="evidence" value="ECO:0007669"/>
    <property type="project" value="InterPro"/>
</dbReference>
<evidence type="ECO:0000313" key="4">
    <source>
        <dbReference type="EMBL" id="CAG2213384.1"/>
    </source>
</evidence>
<accession>A0A8S3S306</accession>
<evidence type="ECO:0000256" key="1">
    <source>
        <dbReference type="SAM" id="MobiDB-lite"/>
    </source>
</evidence>
<dbReference type="InterPro" id="IPR001005">
    <property type="entry name" value="SANT/Myb"/>
</dbReference>
<keyword evidence="5" id="KW-1185">Reference proteome</keyword>
<dbReference type="EMBL" id="CAJPWZ010001349">
    <property type="protein sequence ID" value="CAG2213384.1"/>
    <property type="molecule type" value="Genomic_DNA"/>
</dbReference>
<feature type="transmembrane region" description="Helical" evidence="2">
    <location>
        <begin position="812"/>
        <end position="830"/>
    </location>
</feature>
<dbReference type="SUPFAM" id="SSF90112">
    <property type="entry name" value="Neurotransmitter-gated ion-channel transmembrane pore"/>
    <property type="match status" value="1"/>
</dbReference>
<comment type="caution">
    <text evidence="4">The sequence shown here is derived from an EMBL/GenBank/DDBJ whole genome shotgun (WGS) entry which is preliminary data.</text>
</comment>
<keyword evidence="2" id="KW-0812">Transmembrane</keyword>
<reference evidence="4" key="1">
    <citation type="submission" date="2021-03" db="EMBL/GenBank/DDBJ databases">
        <authorList>
            <person name="Bekaert M."/>
        </authorList>
    </citation>
    <scope>NUCLEOTIDE SEQUENCE</scope>
</reference>
<dbReference type="PROSITE" id="PS50090">
    <property type="entry name" value="MYB_LIKE"/>
    <property type="match status" value="1"/>
</dbReference>
<keyword evidence="2" id="KW-1133">Transmembrane helix</keyword>